<dbReference type="Proteomes" id="UP000319769">
    <property type="component" value="Unassembled WGS sequence"/>
</dbReference>
<dbReference type="AlphaFoldDB" id="A0A5N0VIG6"/>
<gene>
    <name evidence="2" type="ORF">FPZ12_004145</name>
</gene>
<reference evidence="2" key="1">
    <citation type="submission" date="2019-09" db="EMBL/GenBank/DDBJ databases">
        <authorList>
            <person name="Teo W.F.A."/>
            <person name="Duangmal K."/>
        </authorList>
    </citation>
    <scope>NUCLEOTIDE SEQUENCE [LARGE SCALE GENOMIC DNA]</scope>
    <source>
        <strain evidence="2">K81G1</strain>
    </source>
</reference>
<sequence length="86" mass="8538">METDFPERTGRRSALPLLVATVVAGIVVGTDPDSVVRIARADDPAPQGSLVYGASVGDGCVVGYRKGGGGTQSAAGRLPDGGGLTP</sequence>
<evidence type="ECO:0000313" key="2">
    <source>
        <dbReference type="EMBL" id="KAA9166139.1"/>
    </source>
</evidence>
<keyword evidence="3" id="KW-1185">Reference proteome</keyword>
<proteinExistence type="predicted"/>
<comment type="caution">
    <text evidence="2">The sequence shown here is derived from an EMBL/GenBank/DDBJ whole genome shotgun (WGS) entry which is preliminary data.</text>
</comment>
<accession>A0A5N0VIG6</accession>
<protein>
    <submittedName>
        <fullName evidence="2">Uncharacterized protein</fullName>
    </submittedName>
</protein>
<evidence type="ECO:0000256" key="1">
    <source>
        <dbReference type="SAM" id="MobiDB-lite"/>
    </source>
</evidence>
<organism evidence="2 3">
    <name type="scientific">Amycolatopsis acidicola</name>
    <dbReference type="NCBI Taxonomy" id="2596893"/>
    <lineage>
        <taxon>Bacteria</taxon>
        <taxon>Bacillati</taxon>
        <taxon>Actinomycetota</taxon>
        <taxon>Actinomycetes</taxon>
        <taxon>Pseudonocardiales</taxon>
        <taxon>Pseudonocardiaceae</taxon>
        <taxon>Amycolatopsis</taxon>
    </lineage>
</organism>
<dbReference type="EMBL" id="VMNW02000003">
    <property type="protein sequence ID" value="KAA9166139.1"/>
    <property type="molecule type" value="Genomic_DNA"/>
</dbReference>
<name>A0A5N0VIG6_9PSEU</name>
<evidence type="ECO:0000313" key="3">
    <source>
        <dbReference type="Proteomes" id="UP000319769"/>
    </source>
</evidence>
<dbReference type="RefSeq" id="WP_144745620.1">
    <property type="nucleotide sequence ID" value="NZ_VMNW02000003.1"/>
</dbReference>
<feature type="region of interest" description="Disordered" evidence="1">
    <location>
        <begin position="67"/>
        <end position="86"/>
    </location>
</feature>